<dbReference type="Proteomes" id="UP000217736">
    <property type="component" value="Chromosome"/>
</dbReference>
<dbReference type="GO" id="GO:0030638">
    <property type="term" value="P:polyketide metabolic process"/>
    <property type="evidence" value="ECO:0007669"/>
    <property type="project" value="InterPro"/>
</dbReference>
<dbReference type="SUPFAM" id="SSF54427">
    <property type="entry name" value="NTF2-like"/>
    <property type="match status" value="1"/>
</dbReference>
<gene>
    <name evidence="2" type="ORF">MSG_02781</name>
</gene>
<dbReference type="Gene3D" id="3.10.450.50">
    <property type="match status" value="1"/>
</dbReference>
<evidence type="ECO:0000313" key="3">
    <source>
        <dbReference type="Proteomes" id="UP000217736"/>
    </source>
</evidence>
<feature type="domain" description="SnoaL-like" evidence="1">
    <location>
        <begin position="54"/>
        <end position="156"/>
    </location>
</feature>
<protein>
    <recommendedName>
        <fullName evidence="1">SnoaL-like domain-containing protein</fullName>
    </recommendedName>
</protein>
<name>A0A1Z4EIX2_9MYCO</name>
<dbReference type="AlphaFoldDB" id="A0A1Z4EIX2"/>
<accession>A0A1Z4EIX2</accession>
<dbReference type="KEGG" id="mshg:MSG_02781"/>
<evidence type="ECO:0000313" key="2">
    <source>
        <dbReference type="EMBL" id="BAX92925.1"/>
    </source>
</evidence>
<organism evidence="2 3">
    <name type="scientific">Mycobacterium shigaense</name>
    <dbReference type="NCBI Taxonomy" id="722731"/>
    <lineage>
        <taxon>Bacteria</taxon>
        <taxon>Bacillati</taxon>
        <taxon>Actinomycetota</taxon>
        <taxon>Actinomycetes</taxon>
        <taxon>Mycobacteriales</taxon>
        <taxon>Mycobacteriaceae</taxon>
        <taxon>Mycobacterium</taxon>
        <taxon>Mycobacterium simiae complex</taxon>
    </lineage>
</organism>
<evidence type="ECO:0000259" key="1">
    <source>
        <dbReference type="Pfam" id="PF12680"/>
    </source>
</evidence>
<dbReference type="InterPro" id="IPR032710">
    <property type="entry name" value="NTF2-like_dom_sf"/>
</dbReference>
<dbReference type="EMBL" id="AP018164">
    <property type="protein sequence ID" value="BAX92925.1"/>
    <property type="molecule type" value="Genomic_DNA"/>
</dbReference>
<reference evidence="3" key="1">
    <citation type="submission" date="2017-06" db="EMBL/GenBank/DDBJ databases">
        <title>Complete Genome Sequence of Mycobacterium shigaense.</title>
        <authorList>
            <person name="Fukano H."/>
            <person name="Yoshida M."/>
            <person name="Kazumi Y."/>
            <person name="Ogura Y."/>
            <person name="Mitarai S."/>
            <person name="Hayashi T."/>
            <person name="Hoshino Y."/>
        </authorList>
    </citation>
    <scope>NUCLEOTIDE SEQUENCE [LARGE SCALE GENOMIC DNA]</scope>
    <source>
        <strain evidence="3">UN-152</strain>
    </source>
</reference>
<keyword evidence="3" id="KW-1185">Reference proteome</keyword>
<dbReference type="Pfam" id="PF12680">
    <property type="entry name" value="SnoaL_2"/>
    <property type="match status" value="1"/>
</dbReference>
<sequence>MHGKISRGIEVFDASAMAQQLGIDQSQLERLYSALGTQPHPAAPSPTTKPVDVVTKFFHAWNTKNLDELEAVLAPEVSGRNPLREVTLSREAMRNAIEQNMAAFPDLHMEIENIVCDHGVVAVEEIETPTFAATGATYRMAVSCFLRVNEVGQITDIHNYWDTDTYIRQLKITRDDLVEIIGHTKGAGHGQ</sequence>
<proteinExistence type="predicted"/>
<dbReference type="InterPro" id="IPR037401">
    <property type="entry name" value="SnoaL-like"/>
</dbReference>